<dbReference type="EMBL" id="JXNU01000003">
    <property type="protein sequence ID" value="KKF34454.1"/>
    <property type="molecule type" value="Genomic_DNA"/>
</dbReference>
<dbReference type="STRING" id="65700.SY86_01645"/>
<accession>A0A0M2KDY4</accession>
<sequence length="61" mass="6532">MAGVMRYAGNSDSAGAGGKESASAIMWRSLGTALSDLAVSAIRIEHRHFYRCCSCNARFYG</sequence>
<dbReference type="Proteomes" id="UP000033924">
    <property type="component" value="Unassembled WGS sequence"/>
</dbReference>
<comment type="caution">
    <text evidence="2">The sequence shown here is derived from an EMBL/GenBank/DDBJ whole genome shotgun (WGS) entry which is preliminary data.</text>
</comment>
<evidence type="ECO:0000313" key="1">
    <source>
        <dbReference type="EMBL" id="KKF34454.1"/>
    </source>
</evidence>
<evidence type="ECO:0000313" key="2">
    <source>
        <dbReference type="EMBL" id="KKF35502.1"/>
    </source>
</evidence>
<protein>
    <submittedName>
        <fullName evidence="2">Uncharacterized protein</fullName>
    </submittedName>
</protein>
<dbReference type="PATRIC" id="fig|65700.7.peg.2229"/>
<evidence type="ECO:0000313" key="3">
    <source>
        <dbReference type="Proteomes" id="UP000033924"/>
    </source>
</evidence>
<dbReference type="EMBL" id="JXNU01000003">
    <property type="protein sequence ID" value="KKF35502.1"/>
    <property type="molecule type" value="Genomic_DNA"/>
</dbReference>
<name>A0A0M2KDY4_9GAMM</name>
<keyword evidence="3" id="KW-1185">Reference proteome</keyword>
<gene>
    <name evidence="1" type="ORF">SY86_01645</name>
    <name evidence="2" type="ORF">SY86_08800</name>
</gene>
<dbReference type="AlphaFoldDB" id="A0A0M2KDY4"/>
<organism evidence="2 3">
    <name type="scientific">Erwinia tracheiphila</name>
    <dbReference type="NCBI Taxonomy" id="65700"/>
    <lineage>
        <taxon>Bacteria</taxon>
        <taxon>Pseudomonadati</taxon>
        <taxon>Pseudomonadota</taxon>
        <taxon>Gammaproteobacteria</taxon>
        <taxon>Enterobacterales</taxon>
        <taxon>Erwiniaceae</taxon>
        <taxon>Erwinia</taxon>
    </lineage>
</organism>
<reference evidence="2 3" key="1">
    <citation type="submission" date="2015-01" db="EMBL/GenBank/DDBJ databases">
        <title>Erwinia tracheiphila.</title>
        <authorList>
            <person name="Shapiro L.R."/>
        </authorList>
    </citation>
    <scope>NUCLEOTIDE SEQUENCE [LARGE SCALE GENOMIC DNA]</scope>
    <source>
        <strain evidence="2 3">BuffGH</strain>
    </source>
</reference>
<proteinExistence type="predicted"/>